<evidence type="ECO:0000256" key="1">
    <source>
        <dbReference type="ARBA" id="ARBA00023015"/>
    </source>
</evidence>
<dbReference type="GO" id="GO:0003677">
    <property type="term" value="F:DNA binding"/>
    <property type="evidence" value="ECO:0007669"/>
    <property type="project" value="UniProtKB-KW"/>
</dbReference>
<accession>A0A4V2NW60</accession>
<organism evidence="5 6">
    <name type="scientific">Rubrobacter taiwanensis</name>
    <dbReference type="NCBI Taxonomy" id="185139"/>
    <lineage>
        <taxon>Bacteria</taxon>
        <taxon>Bacillati</taxon>
        <taxon>Actinomycetota</taxon>
        <taxon>Rubrobacteria</taxon>
        <taxon>Rubrobacterales</taxon>
        <taxon>Rubrobacteraceae</taxon>
        <taxon>Rubrobacter</taxon>
    </lineage>
</organism>
<dbReference type="EMBL" id="SKBU01000018">
    <property type="protein sequence ID" value="TCJ16132.1"/>
    <property type="molecule type" value="Genomic_DNA"/>
</dbReference>
<keyword evidence="6" id="KW-1185">Reference proteome</keyword>
<dbReference type="SUPFAM" id="SSF46785">
    <property type="entry name" value="Winged helix' DNA-binding domain"/>
    <property type="match status" value="1"/>
</dbReference>
<evidence type="ECO:0000313" key="6">
    <source>
        <dbReference type="Proteomes" id="UP000295244"/>
    </source>
</evidence>
<dbReference type="SMART" id="SM00420">
    <property type="entry name" value="HTH_DEOR"/>
    <property type="match status" value="1"/>
</dbReference>
<evidence type="ECO:0000259" key="4">
    <source>
        <dbReference type="PROSITE" id="PS51000"/>
    </source>
</evidence>
<dbReference type="SMART" id="SM01134">
    <property type="entry name" value="DeoRC"/>
    <property type="match status" value="1"/>
</dbReference>
<dbReference type="Pfam" id="PF08220">
    <property type="entry name" value="HTH_DeoR"/>
    <property type="match status" value="1"/>
</dbReference>
<dbReference type="RefSeq" id="WP_132691729.1">
    <property type="nucleotide sequence ID" value="NZ_SKBU01000018.1"/>
</dbReference>
<dbReference type="Gene3D" id="3.40.50.1360">
    <property type="match status" value="1"/>
</dbReference>
<dbReference type="InterPro" id="IPR050313">
    <property type="entry name" value="Carb_Metab_HTH_regulators"/>
</dbReference>
<dbReference type="PROSITE" id="PS00894">
    <property type="entry name" value="HTH_DEOR_1"/>
    <property type="match status" value="1"/>
</dbReference>
<keyword evidence="1" id="KW-0805">Transcription regulation</keyword>
<feature type="domain" description="HTH deoR-type" evidence="4">
    <location>
        <begin position="5"/>
        <end position="60"/>
    </location>
</feature>
<name>A0A4V2NW60_9ACTN</name>
<dbReference type="GO" id="GO:0003700">
    <property type="term" value="F:DNA-binding transcription factor activity"/>
    <property type="evidence" value="ECO:0007669"/>
    <property type="project" value="InterPro"/>
</dbReference>
<proteinExistence type="predicted"/>
<dbReference type="SUPFAM" id="SSF100950">
    <property type="entry name" value="NagB/RpiA/CoA transferase-like"/>
    <property type="match status" value="1"/>
</dbReference>
<dbReference type="InterPro" id="IPR036390">
    <property type="entry name" value="WH_DNA-bd_sf"/>
</dbReference>
<dbReference type="Pfam" id="PF00455">
    <property type="entry name" value="DeoRC"/>
    <property type="match status" value="1"/>
</dbReference>
<dbReference type="InterPro" id="IPR037171">
    <property type="entry name" value="NagB/RpiA_transferase-like"/>
</dbReference>
<dbReference type="InterPro" id="IPR036388">
    <property type="entry name" value="WH-like_DNA-bd_sf"/>
</dbReference>
<dbReference type="Gene3D" id="1.10.10.10">
    <property type="entry name" value="Winged helix-like DNA-binding domain superfamily/Winged helix DNA-binding domain"/>
    <property type="match status" value="1"/>
</dbReference>
<evidence type="ECO:0000256" key="2">
    <source>
        <dbReference type="ARBA" id="ARBA00023125"/>
    </source>
</evidence>
<evidence type="ECO:0000313" key="5">
    <source>
        <dbReference type="EMBL" id="TCJ16132.1"/>
    </source>
</evidence>
<protein>
    <submittedName>
        <fullName evidence="5">DeoR/GlpR transcriptional regulator</fullName>
    </submittedName>
</protein>
<dbReference type="Proteomes" id="UP000295244">
    <property type="component" value="Unassembled WGS sequence"/>
</dbReference>
<dbReference type="PANTHER" id="PTHR30363:SF44">
    <property type="entry name" value="AGA OPERON TRANSCRIPTIONAL REPRESSOR-RELATED"/>
    <property type="match status" value="1"/>
</dbReference>
<gene>
    <name evidence="5" type="ORF">E0L93_10665</name>
</gene>
<keyword evidence="2" id="KW-0238">DNA-binding</keyword>
<dbReference type="OrthoDB" id="7688673at2"/>
<sequence>MHKIPAQRRAELLAILLRRGAASISELAGEIGVSESTVRRDLDELSAGGRVRRTRGGAVVSGRTAFEPLFADRSRQNPDEKRRIGRHAVSLLEAGQSVIFDSSSTVLCAAEAVAEGGPEVTAVTNDVGIAAALASGGGSRVIVTGGEVREGSFTLVGPVAREFLGRLHVDVLLLGIHAVVDGSLSEAGIGVAEIKRAMIRAARRVVLLADHSKFGDPAFFEVAGVEVVDDLITDRAVPEEALEALREATSARIHLV</sequence>
<dbReference type="AlphaFoldDB" id="A0A4V2NW60"/>
<dbReference type="PANTHER" id="PTHR30363">
    <property type="entry name" value="HTH-TYPE TRANSCRIPTIONAL REGULATOR SRLR-RELATED"/>
    <property type="match status" value="1"/>
</dbReference>
<dbReference type="InterPro" id="IPR001034">
    <property type="entry name" value="DeoR_HTH"/>
</dbReference>
<dbReference type="PRINTS" id="PR00037">
    <property type="entry name" value="HTHLACR"/>
</dbReference>
<comment type="caution">
    <text evidence="5">The sequence shown here is derived from an EMBL/GenBank/DDBJ whole genome shotgun (WGS) entry which is preliminary data.</text>
</comment>
<dbReference type="PROSITE" id="PS51000">
    <property type="entry name" value="HTH_DEOR_2"/>
    <property type="match status" value="1"/>
</dbReference>
<keyword evidence="3" id="KW-0804">Transcription</keyword>
<dbReference type="InterPro" id="IPR018356">
    <property type="entry name" value="Tscrpt_reg_HTH_DeoR_CS"/>
</dbReference>
<evidence type="ECO:0000256" key="3">
    <source>
        <dbReference type="ARBA" id="ARBA00023163"/>
    </source>
</evidence>
<reference evidence="5 6" key="1">
    <citation type="submission" date="2019-03" db="EMBL/GenBank/DDBJ databases">
        <title>Whole genome sequence of a novel Rubrobacter taiwanensis strain, isolated from Yellowstone National Park.</title>
        <authorList>
            <person name="Freed S."/>
            <person name="Ramaley R.F."/>
            <person name="Kyndt J.A."/>
        </authorList>
    </citation>
    <scope>NUCLEOTIDE SEQUENCE [LARGE SCALE GENOMIC DNA]</scope>
    <source>
        <strain evidence="5 6">Yellowstone</strain>
    </source>
</reference>
<dbReference type="InterPro" id="IPR014036">
    <property type="entry name" value="DeoR-like_C"/>
</dbReference>